<dbReference type="InterPro" id="IPR018649">
    <property type="entry name" value="SHOCT"/>
</dbReference>
<keyword evidence="4" id="KW-1185">Reference proteome</keyword>
<dbReference type="RefSeq" id="WP_089244170.1">
    <property type="nucleotide sequence ID" value="NZ_FZOW01000003.1"/>
</dbReference>
<evidence type="ECO:0000259" key="2">
    <source>
        <dbReference type="Pfam" id="PF09851"/>
    </source>
</evidence>
<name>A0A239F6E4_9NOCA</name>
<dbReference type="Pfam" id="PF09851">
    <property type="entry name" value="SHOCT"/>
    <property type="match status" value="1"/>
</dbReference>
<organism evidence="3 4">
    <name type="scientific">Rhodococcoides kyotonense</name>
    <dbReference type="NCBI Taxonomy" id="398843"/>
    <lineage>
        <taxon>Bacteria</taxon>
        <taxon>Bacillati</taxon>
        <taxon>Actinomycetota</taxon>
        <taxon>Actinomycetes</taxon>
        <taxon>Mycobacteriales</taxon>
        <taxon>Nocardiaceae</taxon>
        <taxon>Rhodococcoides</taxon>
    </lineage>
</organism>
<dbReference type="Proteomes" id="UP000198327">
    <property type="component" value="Unassembled WGS sequence"/>
</dbReference>
<feature type="region of interest" description="Disordered" evidence="1">
    <location>
        <begin position="27"/>
        <end position="61"/>
    </location>
</feature>
<dbReference type="EMBL" id="FZOW01000003">
    <property type="protein sequence ID" value="SNS52367.1"/>
    <property type="molecule type" value="Genomic_DNA"/>
</dbReference>
<evidence type="ECO:0000256" key="1">
    <source>
        <dbReference type="SAM" id="MobiDB-lite"/>
    </source>
</evidence>
<protein>
    <submittedName>
        <fullName evidence="3">Short C-terminal domain-containing protein</fullName>
    </submittedName>
</protein>
<reference evidence="4" key="1">
    <citation type="submission" date="2017-06" db="EMBL/GenBank/DDBJ databases">
        <authorList>
            <person name="Varghese N."/>
            <person name="Submissions S."/>
        </authorList>
    </citation>
    <scope>NUCLEOTIDE SEQUENCE [LARGE SCALE GENOMIC DNA]</scope>
    <source>
        <strain evidence="4">JCM 23211</strain>
    </source>
</reference>
<dbReference type="STRING" id="398843.A3K89_19400"/>
<proteinExistence type="predicted"/>
<feature type="domain" description="SHOCT" evidence="2">
    <location>
        <begin position="68"/>
        <end position="94"/>
    </location>
</feature>
<accession>A0A239F6E4</accession>
<sequence>MVFGRGRVGRPGLLGTVARTAVVAGTANATTNMMNRRRQAREEPQQQVPPPQSPPLQAPQAEEDLVTKIQKLADLRDQGILDADEFAQAKAKLLGT</sequence>
<evidence type="ECO:0000313" key="3">
    <source>
        <dbReference type="EMBL" id="SNS52367.1"/>
    </source>
</evidence>
<dbReference type="AlphaFoldDB" id="A0A239F6E4"/>
<evidence type="ECO:0000313" key="4">
    <source>
        <dbReference type="Proteomes" id="UP000198327"/>
    </source>
</evidence>
<dbReference type="OrthoDB" id="5996503at2"/>
<gene>
    <name evidence="3" type="ORF">SAMN05421642_103134</name>
</gene>
<feature type="compositionally biased region" description="Pro residues" evidence="1">
    <location>
        <begin position="47"/>
        <end position="57"/>
    </location>
</feature>